<reference evidence="10" key="1">
    <citation type="journal article" date="2020" name="mSystems">
        <title>Genome- and Community-Level Interaction Insights into Carbon Utilization and Element Cycling Functions of Hydrothermarchaeota in Hydrothermal Sediment.</title>
        <authorList>
            <person name="Zhou Z."/>
            <person name="Liu Y."/>
            <person name="Xu W."/>
            <person name="Pan J."/>
            <person name="Luo Z.H."/>
            <person name="Li M."/>
        </authorList>
    </citation>
    <scope>NUCLEOTIDE SEQUENCE [LARGE SCALE GENOMIC DNA]</scope>
    <source>
        <strain evidence="10">SpSt-697</strain>
    </source>
</reference>
<accession>A0A7V3ZUZ3</accession>
<dbReference type="PANTHER" id="PTHR11727:SF7">
    <property type="entry name" value="DIMETHYLADENOSINE TRANSFERASE-RELATED"/>
    <property type="match status" value="1"/>
</dbReference>
<comment type="subcellular location">
    <subcellularLocation>
        <location evidence="7">Cytoplasm</location>
    </subcellularLocation>
</comment>
<gene>
    <name evidence="7 10" type="primary">rsmA</name>
    <name evidence="7" type="synonym">ksgA</name>
    <name evidence="10" type="ORF">ENU74_03130</name>
</gene>
<evidence type="ECO:0000256" key="1">
    <source>
        <dbReference type="ARBA" id="ARBA00022490"/>
    </source>
</evidence>
<dbReference type="PROSITE" id="PS01131">
    <property type="entry name" value="RRNA_A_DIMETH"/>
    <property type="match status" value="1"/>
</dbReference>
<sequence length="264" mass="31371">MLENFSQLIKRVKPKKSLSQIFLTDKKIAQRIVEALELTGEEEVLEIGVGNGILTEYLIKKAKFVYGIEIDKRLVDLLIEKFKDVPNLSLICQDVLKYDISTKKNLVIVGNIPFSISTPLIFWLLKYHKNFQKAILSFQKEFALRLLAKTKTKDYSPLTILTDNFFIKKSLFVIDRKYFLPSPKVSAMVMMFIPLKEPLYKIDYKNFFKFLRIIFSQRRKKIINILLNNFNKEKIEELKKFPFDWERRPEEISLKDFYFLYQNL</sequence>
<dbReference type="SUPFAM" id="SSF53335">
    <property type="entry name" value="S-adenosyl-L-methionine-dependent methyltransferases"/>
    <property type="match status" value="1"/>
</dbReference>
<evidence type="ECO:0000256" key="5">
    <source>
        <dbReference type="ARBA" id="ARBA00022691"/>
    </source>
</evidence>
<feature type="binding site" evidence="7 8">
    <location>
        <position position="23"/>
    </location>
    <ligand>
        <name>S-adenosyl-L-methionine</name>
        <dbReference type="ChEBI" id="CHEBI:59789"/>
    </ligand>
</feature>
<comment type="function">
    <text evidence="7">Specifically dimethylates two adjacent adenosines (A1518 and A1519) in the loop of a conserved hairpin near the 3'-end of 16S rRNA in the 30S particle. May play a critical role in biogenesis of 30S subunits.</text>
</comment>
<dbReference type="InterPro" id="IPR020598">
    <property type="entry name" value="rRNA_Ade_methylase_Trfase_N"/>
</dbReference>
<dbReference type="Gene3D" id="1.10.8.100">
    <property type="entry name" value="Ribosomal RNA adenine dimethylase-like, domain 2"/>
    <property type="match status" value="1"/>
</dbReference>
<comment type="catalytic activity">
    <reaction evidence="7">
        <text>adenosine(1518)/adenosine(1519) in 16S rRNA + 4 S-adenosyl-L-methionine = N(6)-dimethyladenosine(1518)/N(6)-dimethyladenosine(1519) in 16S rRNA + 4 S-adenosyl-L-homocysteine + 4 H(+)</text>
        <dbReference type="Rhea" id="RHEA:19609"/>
        <dbReference type="Rhea" id="RHEA-COMP:10232"/>
        <dbReference type="Rhea" id="RHEA-COMP:10233"/>
        <dbReference type="ChEBI" id="CHEBI:15378"/>
        <dbReference type="ChEBI" id="CHEBI:57856"/>
        <dbReference type="ChEBI" id="CHEBI:59789"/>
        <dbReference type="ChEBI" id="CHEBI:74411"/>
        <dbReference type="ChEBI" id="CHEBI:74493"/>
        <dbReference type="EC" id="2.1.1.182"/>
    </reaction>
</comment>
<dbReference type="SMART" id="SM00650">
    <property type="entry name" value="rADc"/>
    <property type="match status" value="1"/>
</dbReference>
<dbReference type="NCBIfam" id="TIGR00755">
    <property type="entry name" value="ksgA"/>
    <property type="match status" value="1"/>
</dbReference>
<dbReference type="InterPro" id="IPR001737">
    <property type="entry name" value="KsgA/Erm"/>
</dbReference>
<proteinExistence type="inferred from homology"/>
<dbReference type="HAMAP" id="MF_00607">
    <property type="entry name" value="16SrRNA_methyltr_A"/>
    <property type="match status" value="1"/>
</dbReference>
<feature type="binding site" evidence="7 8">
    <location>
        <position position="69"/>
    </location>
    <ligand>
        <name>S-adenosyl-L-methionine</name>
        <dbReference type="ChEBI" id="CHEBI:59789"/>
    </ligand>
</feature>
<comment type="similarity">
    <text evidence="7">Belongs to the class I-like SAM-binding methyltransferase superfamily. rRNA adenine N(6)-methyltransferase family. RsmA subfamily.</text>
</comment>
<protein>
    <recommendedName>
        <fullName evidence="7">Ribosomal RNA small subunit methyltransferase A</fullName>
        <ecNumber evidence="7">2.1.1.182</ecNumber>
    </recommendedName>
    <alternativeName>
        <fullName evidence="7">16S rRNA (adenine(1518)-N(6)/adenine(1519)-N(6))-dimethyltransferase</fullName>
    </alternativeName>
    <alternativeName>
        <fullName evidence="7">16S rRNA dimethyladenosine transferase</fullName>
    </alternativeName>
    <alternativeName>
        <fullName evidence="7">16S rRNA dimethylase</fullName>
    </alternativeName>
    <alternativeName>
        <fullName evidence="7">S-adenosylmethionine-6-N', N'-adenosyl(rRNA) dimethyltransferase</fullName>
    </alternativeName>
</protein>
<dbReference type="GO" id="GO:0052908">
    <property type="term" value="F:16S rRNA (adenine(1518)-N(6)/adenine(1519)-N(6))-dimethyltransferase activity"/>
    <property type="evidence" value="ECO:0007669"/>
    <property type="project" value="UniProtKB-EC"/>
</dbReference>
<evidence type="ECO:0000259" key="9">
    <source>
        <dbReference type="SMART" id="SM00650"/>
    </source>
</evidence>
<comment type="caution">
    <text evidence="7 8">Lacks conserved residue(s) required for the propagation of feature annotation.</text>
</comment>
<dbReference type="AlphaFoldDB" id="A0A7V3ZUZ3"/>
<feature type="domain" description="Ribosomal RNA adenine methylase transferase N-terminal" evidence="9">
    <location>
        <begin position="28"/>
        <end position="196"/>
    </location>
</feature>
<dbReference type="InterPro" id="IPR029063">
    <property type="entry name" value="SAM-dependent_MTases_sf"/>
</dbReference>
<evidence type="ECO:0000256" key="3">
    <source>
        <dbReference type="ARBA" id="ARBA00022603"/>
    </source>
</evidence>
<dbReference type="Gene3D" id="3.40.50.150">
    <property type="entry name" value="Vaccinia Virus protein VP39"/>
    <property type="match status" value="1"/>
</dbReference>
<evidence type="ECO:0000256" key="8">
    <source>
        <dbReference type="PROSITE-ProRule" id="PRU01026"/>
    </source>
</evidence>
<dbReference type="InterPro" id="IPR011530">
    <property type="entry name" value="rRNA_adenine_dimethylase"/>
</dbReference>
<keyword evidence="5 7" id="KW-0949">S-adenosyl-L-methionine</keyword>
<evidence type="ECO:0000256" key="2">
    <source>
        <dbReference type="ARBA" id="ARBA00022552"/>
    </source>
</evidence>
<evidence type="ECO:0000256" key="7">
    <source>
        <dbReference type="HAMAP-Rule" id="MF_00607"/>
    </source>
</evidence>
<dbReference type="GO" id="GO:0005737">
    <property type="term" value="C:cytoplasm"/>
    <property type="evidence" value="ECO:0007669"/>
    <property type="project" value="UniProtKB-SubCell"/>
</dbReference>
<feature type="binding site" evidence="7 8">
    <location>
        <position position="94"/>
    </location>
    <ligand>
        <name>S-adenosyl-L-methionine</name>
        <dbReference type="ChEBI" id="CHEBI:59789"/>
    </ligand>
</feature>
<comment type="caution">
    <text evidence="10">The sequence shown here is derived from an EMBL/GenBank/DDBJ whole genome shotgun (WGS) entry which is preliminary data.</text>
</comment>
<dbReference type="InterPro" id="IPR020596">
    <property type="entry name" value="rRNA_Ade_Mease_Trfase_CS"/>
</dbReference>
<evidence type="ECO:0000313" key="10">
    <source>
        <dbReference type="EMBL" id="HGK63568.1"/>
    </source>
</evidence>
<name>A0A7V3ZUZ3_UNCW3</name>
<dbReference type="PROSITE" id="PS51689">
    <property type="entry name" value="SAM_RNA_A_N6_MT"/>
    <property type="match status" value="1"/>
</dbReference>
<keyword evidence="3 7" id="KW-0489">Methyltransferase</keyword>
<keyword evidence="1 7" id="KW-0963">Cytoplasm</keyword>
<dbReference type="EMBL" id="DTDR01000082">
    <property type="protein sequence ID" value="HGK63568.1"/>
    <property type="molecule type" value="Genomic_DNA"/>
</dbReference>
<dbReference type="Pfam" id="PF00398">
    <property type="entry name" value="RrnaAD"/>
    <property type="match status" value="1"/>
</dbReference>
<organism evidence="10">
    <name type="scientific">candidate division WOR-3 bacterium</name>
    <dbReference type="NCBI Taxonomy" id="2052148"/>
    <lineage>
        <taxon>Bacteria</taxon>
        <taxon>Bacteria division WOR-3</taxon>
    </lineage>
</organism>
<dbReference type="PANTHER" id="PTHR11727">
    <property type="entry name" value="DIMETHYLADENOSINE TRANSFERASE"/>
    <property type="match status" value="1"/>
</dbReference>
<dbReference type="CDD" id="cd02440">
    <property type="entry name" value="AdoMet_MTases"/>
    <property type="match status" value="1"/>
</dbReference>
<feature type="binding site" evidence="7 8">
    <location>
        <position position="111"/>
    </location>
    <ligand>
        <name>S-adenosyl-L-methionine</name>
        <dbReference type="ChEBI" id="CHEBI:59789"/>
    </ligand>
</feature>
<evidence type="ECO:0000256" key="6">
    <source>
        <dbReference type="ARBA" id="ARBA00022884"/>
    </source>
</evidence>
<keyword evidence="4 7" id="KW-0808">Transferase</keyword>
<evidence type="ECO:0000256" key="4">
    <source>
        <dbReference type="ARBA" id="ARBA00022679"/>
    </source>
</evidence>
<dbReference type="GO" id="GO:0003723">
    <property type="term" value="F:RNA binding"/>
    <property type="evidence" value="ECO:0007669"/>
    <property type="project" value="UniProtKB-UniRule"/>
</dbReference>
<dbReference type="InterPro" id="IPR023165">
    <property type="entry name" value="rRNA_Ade_diMease-like_C"/>
</dbReference>
<keyword evidence="6 7" id="KW-0694">RNA-binding</keyword>
<dbReference type="EC" id="2.1.1.182" evidence="7"/>
<keyword evidence="2 7" id="KW-0698">rRNA processing</keyword>
<feature type="binding site" evidence="7 8">
    <location>
        <position position="48"/>
    </location>
    <ligand>
        <name>S-adenosyl-L-methionine</name>
        <dbReference type="ChEBI" id="CHEBI:59789"/>
    </ligand>
</feature>